<comment type="caution">
    <text evidence="1">The sequence shown here is derived from an EMBL/GenBank/DDBJ whole genome shotgun (WGS) entry which is preliminary data.</text>
</comment>
<protein>
    <submittedName>
        <fullName evidence="1">Uncharacterized protein</fullName>
    </submittedName>
</protein>
<gene>
    <name evidence="1" type="ORF">GCM10011499_19910</name>
</gene>
<dbReference type="Proteomes" id="UP000596977">
    <property type="component" value="Unassembled WGS sequence"/>
</dbReference>
<dbReference type="EMBL" id="BMKB01000003">
    <property type="protein sequence ID" value="GGA50010.1"/>
    <property type="molecule type" value="Genomic_DNA"/>
</dbReference>
<organism evidence="1 2">
    <name type="scientific">Pelagibacterium lentulum</name>
    <dbReference type="NCBI Taxonomy" id="2029865"/>
    <lineage>
        <taxon>Bacteria</taxon>
        <taxon>Pseudomonadati</taxon>
        <taxon>Pseudomonadota</taxon>
        <taxon>Alphaproteobacteria</taxon>
        <taxon>Hyphomicrobiales</taxon>
        <taxon>Devosiaceae</taxon>
        <taxon>Pelagibacterium</taxon>
    </lineage>
</organism>
<name>A0A916REI7_9HYPH</name>
<proteinExistence type="predicted"/>
<keyword evidence="2" id="KW-1185">Reference proteome</keyword>
<dbReference type="AlphaFoldDB" id="A0A916REI7"/>
<evidence type="ECO:0000313" key="2">
    <source>
        <dbReference type="Proteomes" id="UP000596977"/>
    </source>
</evidence>
<reference evidence="1 2" key="1">
    <citation type="journal article" date="2014" name="Int. J. Syst. Evol. Microbiol.">
        <title>Complete genome sequence of Corynebacterium casei LMG S-19264T (=DSM 44701T), isolated from a smear-ripened cheese.</title>
        <authorList>
            <consortium name="US DOE Joint Genome Institute (JGI-PGF)"/>
            <person name="Walter F."/>
            <person name="Albersmeier A."/>
            <person name="Kalinowski J."/>
            <person name="Ruckert C."/>
        </authorList>
    </citation>
    <scope>NUCLEOTIDE SEQUENCE [LARGE SCALE GENOMIC DNA]</scope>
    <source>
        <strain evidence="1 2">CGMCC 1.15896</strain>
    </source>
</reference>
<sequence>MAVGSGPTAFGAFAAKSAVLLADLTSDDGVPDLYVEQALKASEAQV</sequence>
<evidence type="ECO:0000313" key="1">
    <source>
        <dbReference type="EMBL" id="GGA50010.1"/>
    </source>
</evidence>
<accession>A0A916REI7</accession>